<dbReference type="GO" id="GO:0009103">
    <property type="term" value="P:lipopolysaccharide biosynthetic process"/>
    <property type="evidence" value="ECO:0007669"/>
    <property type="project" value="UniProtKB-UniRule"/>
</dbReference>
<dbReference type="EMBL" id="QDKJ01000014">
    <property type="protein sequence ID" value="PWC10350.1"/>
    <property type="molecule type" value="Genomic_DNA"/>
</dbReference>
<dbReference type="UniPathway" id="UPA00030"/>
<comment type="caution">
    <text evidence="3">The sequence shown here is derived from an EMBL/GenBank/DDBJ whole genome shotgun (WGS) entry which is preliminary data.</text>
</comment>
<feature type="transmembrane region" description="Helical" evidence="1">
    <location>
        <begin position="7"/>
        <end position="25"/>
    </location>
</feature>
<evidence type="ECO:0000313" key="4">
    <source>
        <dbReference type="Proteomes" id="UP000245138"/>
    </source>
</evidence>
<accession>A0A2U1TLP3</accession>
<organism evidence="3 4">
    <name type="scientific">Brenneria roseae subsp. americana</name>
    <dbReference type="NCBI Taxonomy" id="1508507"/>
    <lineage>
        <taxon>Bacteria</taxon>
        <taxon>Pseudomonadati</taxon>
        <taxon>Pseudomonadota</taxon>
        <taxon>Gammaproteobacteria</taxon>
        <taxon>Enterobacterales</taxon>
        <taxon>Pectobacteriaceae</taxon>
        <taxon>Brenneria</taxon>
    </lineage>
</organism>
<evidence type="ECO:0000313" key="3">
    <source>
        <dbReference type="EMBL" id="PWC10350.1"/>
    </source>
</evidence>
<keyword evidence="1" id="KW-0808">Transferase</keyword>
<reference evidence="3 4" key="1">
    <citation type="submission" date="2018-04" db="EMBL/GenBank/DDBJ databases">
        <title>Brenneria corticis sp.nov.</title>
        <authorList>
            <person name="Li Y."/>
        </authorList>
    </citation>
    <scope>NUCLEOTIDE SEQUENCE [LARGE SCALE GENOMIC DNA]</scope>
    <source>
        <strain evidence="3 4">LMG 27715</strain>
    </source>
</reference>
<keyword evidence="1" id="KW-0448">Lipopolysaccharide biosynthesis</keyword>
<proteinExistence type="inferred from homology"/>
<dbReference type="InterPro" id="IPR000326">
    <property type="entry name" value="PAP2/HPO"/>
</dbReference>
<keyword evidence="1" id="KW-0997">Cell inner membrane</keyword>
<evidence type="ECO:0000256" key="1">
    <source>
        <dbReference type="HAMAP-Rule" id="MF_01945"/>
    </source>
</evidence>
<dbReference type="GO" id="GO:0009245">
    <property type="term" value="P:lipid A biosynthetic process"/>
    <property type="evidence" value="ECO:0007669"/>
    <property type="project" value="UniProtKB-UniRule"/>
</dbReference>
<dbReference type="SUPFAM" id="SSF48317">
    <property type="entry name" value="Acid phosphatase/Vanadium-dependent haloperoxidase"/>
    <property type="match status" value="1"/>
</dbReference>
<keyword evidence="1" id="KW-1133">Transmembrane helix</keyword>
<dbReference type="GO" id="GO:0005886">
    <property type="term" value="C:plasma membrane"/>
    <property type="evidence" value="ECO:0007669"/>
    <property type="project" value="UniProtKB-SubCell"/>
</dbReference>
<feature type="transmembrane region" description="Helical" evidence="1">
    <location>
        <begin position="92"/>
        <end position="113"/>
    </location>
</feature>
<protein>
    <recommendedName>
        <fullName evidence="1">Lipid A 1-diphosphate synthase</fullName>
        <ecNumber evidence="1">2.7.4.29</ecNumber>
    </recommendedName>
    <alternativeName>
        <fullName evidence="1">Kdo(2)-lipid A phosphotransferase</fullName>
    </alternativeName>
    <alternativeName>
        <fullName evidence="1">Undecaprenyl pyrophosphate:lipid A 1-phosphate phosphotransferase</fullName>
    </alternativeName>
</protein>
<dbReference type="GO" id="GO:0050380">
    <property type="term" value="F:undecaprenyl-diphosphatase activity"/>
    <property type="evidence" value="ECO:0007669"/>
    <property type="project" value="InterPro"/>
</dbReference>
<feature type="domain" description="Phosphatidic acid phosphatase type 2/haloperoxidase" evidence="2">
    <location>
        <begin position="95"/>
        <end position="210"/>
    </location>
</feature>
<comment type="catalytic activity">
    <reaction evidence="1">
        <text>an alpha-Kdo-(2-&gt;4)-alpha-Kdo-(2-&gt;6)-lipid A + di-trans,octa-cis-undecaprenyl diphosphate = an alpha-D-Kdo-(2-&gt;4)-alpha-D-Kdo-(2-&gt;6)-lipid A 1-diphosphate + di-trans,octa-cis-undecaprenyl phosphate</text>
        <dbReference type="Rhea" id="RHEA:74291"/>
        <dbReference type="ChEBI" id="CHEBI:58405"/>
        <dbReference type="ChEBI" id="CHEBI:60392"/>
        <dbReference type="ChEBI" id="CHEBI:176431"/>
        <dbReference type="ChEBI" id="CHEBI:193150"/>
        <dbReference type="EC" id="2.7.4.29"/>
    </reaction>
</comment>
<name>A0A2U1TLP3_9GAMM</name>
<dbReference type="OrthoDB" id="8477781at2"/>
<comment type="pathway">
    <text evidence="1">Bacterial outer membrane biogenesis; lipopolysaccharide biosynthesis.</text>
</comment>
<dbReference type="InterPro" id="IPR036938">
    <property type="entry name" value="PAP2/HPO_sf"/>
</dbReference>
<keyword evidence="1" id="KW-1003">Cell membrane</keyword>
<keyword evidence="4" id="KW-1185">Reference proteome</keyword>
<comment type="caution">
    <text evidence="1">Lacks conserved residue(s) required for the propagation of feature annotation.</text>
</comment>
<dbReference type="HAMAP" id="MF_01945">
    <property type="entry name" value="Lipid_A_LpxT"/>
    <property type="match status" value="1"/>
</dbReference>
<dbReference type="Pfam" id="PF01569">
    <property type="entry name" value="PAP2"/>
    <property type="match status" value="1"/>
</dbReference>
<dbReference type="EC" id="2.7.4.29" evidence="1"/>
<dbReference type="Proteomes" id="UP000245138">
    <property type="component" value="Unassembled WGS sequence"/>
</dbReference>
<comment type="function">
    <text evidence="1">Involved in the modification of the lipid A domain of lipopolysaccharides (LPS). Transfers a phosphate group from undecaprenyl pyrophosphate (C55-PP) to lipid A to form lipid A 1-diphosphate. Contributes to the recycling of undecaprenyl phosphate (C55-P).</text>
</comment>
<dbReference type="AlphaFoldDB" id="A0A2U1TLP3"/>
<dbReference type="GO" id="GO:0043165">
    <property type="term" value="P:Gram-negative-bacterium-type cell outer membrane assembly"/>
    <property type="evidence" value="ECO:0007669"/>
    <property type="project" value="InterPro"/>
</dbReference>
<gene>
    <name evidence="1" type="primary">lpxT</name>
    <name evidence="3" type="ORF">B4923_16510</name>
</gene>
<feature type="transmembrane region" description="Helical" evidence="1">
    <location>
        <begin position="152"/>
        <end position="179"/>
    </location>
</feature>
<sequence length="239" mass="26898">MSRRNLFCILLLNALGVALFFSWYLTQNHGFWFRLDSSIFFYFNQQLVKSPVFLHLVAITNNRAFDGCALIAMGSLYLSFYLKATRPERRRLLIIGVVMLLTAVVLNQLGHLLPVQHPSPTRYFTDINRVSDLTGIPTKDASSDSFPGDHGMMLIIFAAFMLRYFTRTAFAISVAIVVIFSLPRIMIGAHWFTDIAVGSLSVVLVGLSWWLLTPASDAAINLLNRALPKRYCTDDSHSS</sequence>
<dbReference type="GO" id="GO:0016776">
    <property type="term" value="F:phosphotransferase activity, phosphate group as acceptor"/>
    <property type="evidence" value="ECO:0007669"/>
    <property type="project" value="UniProtKB-UniRule"/>
</dbReference>
<comment type="similarity">
    <text evidence="1">Belongs to the LpxT phosphotransferase family.</text>
</comment>
<evidence type="ECO:0000259" key="2">
    <source>
        <dbReference type="SMART" id="SM00014"/>
    </source>
</evidence>
<dbReference type="SMART" id="SM00014">
    <property type="entry name" value="acidPPc"/>
    <property type="match status" value="1"/>
</dbReference>
<dbReference type="RefSeq" id="WP_109055467.1">
    <property type="nucleotide sequence ID" value="NZ_QDKJ01000014.1"/>
</dbReference>
<keyword evidence="1" id="KW-0472">Membrane</keyword>
<dbReference type="InterPro" id="IPR032908">
    <property type="entry name" value="LpxT"/>
</dbReference>
<keyword evidence="1" id="KW-0812">Transmembrane</keyword>
<feature type="transmembrane region" description="Helical" evidence="1">
    <location>
        <begin position="64"/>
        <end position="80"/>
    </location>
</feature>
<comment type="subcellular location">
    <subcellularLocation>
        <location evidence="1">Cell inner membrane</location>
        <topology evidence="1">Multi-pass membrane protein</topology>
    </subcellularLocation>
    <text evidence="1">Transferase activity takes place on the periplamic side of the inner membrane.</text>
</comment>
<dbReference type="CDD" id="cd01610">
    <property type="entry name" value="PAP2_like"/>
    <property type="match status" value="1"/>
</dbReference>